<reference evidence="1 2" key="1">
    <citation type="submission" date="2019-03" db="EMBL/GenBank/DDBJ databases">
        <title>Genomic Encyclopedia of Type Strains, Phase IV (KMG-IV): sequencing the most valuable type-strain genomes for metagenomic binning, comparative biology and taxonomic classification.</title>
        <authorList>
            <person name="Goeker M."/>
        </authorList>
    </citation>
    <scope>NUCLEOTIDE SEQUENCE [LARGE SCALE GENOMIC DNA]</scope>
    <source>
        <strain evidence="1 2">DSM 103923</strain>
    </source>
</reference>
<name>A0A4R3JY50_9PROT</name>
<dbReference type="AlphaFoldDB" id="A0A4R3JY50"/>
<gene>
    <name evidence="1" type="ORF">EDC61_105127</name>
</gene>
<comment type="caution">
    <text evidence="1">The sequence shown here is derived from an EMBL/GenBank/DDBJ whole genome shotgun (WGS) entry which is preliminary data.</text>
</comment>
<keyword evidence="2" id="KW-1185">Reference proteome</keyword>
<accession>A0A4R3JY50</accession>
<sequence length="152" mass="16948">MLAVYPLNQFLFEGVHIGTQRCNPIGSKGLLDEFSLGTTDMWCREQNLLIDILAINKVDHPAVMINHRQVVDRAFIHQVQSIPARITTSNDLGLNLGQHGKLGIESMACQQQATQITIGQSTLESTILPDEKKDAQPRAIQLSQRIVDRRPP</sequence>
<evidence type="ECO:0000313" key="2">
    <source>
        <dbReference type="Proteomes" id="UP000295135"/>
    </source>
</evidence>
<dbReference type="EMBL" id="SLZY01000005">
    <property type="protein sequence ID" value="TCS72472.1"/>
    <property type="molecule type" value="Genomic_DNA"/>
</dbReference>
<dbReference type="Proteomes" id="UP000295135">
    <property type="component" value="Unassembled WGS sequence"/>
</dbReference>
<proteinExistence type="predicted"/>
<organism evidence="1 2">
    <name type="scientific">Sulfuritortus calidifontis</name>
    <dbReference type="NCBI Taxonomy" id="1914471"/>
    <lineage>
        <taxon>Bacteria</taxon>
        <taxon>Pseudomonadati</taxon>
        <taxon>Pseudomonadota</taxon>
        <taxon>Betaproteobacteria</taxon>
        <taxon>Nitrosomonadales</taxon>
        <taxon>Thiobacillaceae</taxon>
        <taxon>Sulfuritortus</taxon>
    </lineage>
</organism>
<evidence type="ECO:0000313" key="1">
    <source>
        <dbReference type="EMBL" id="TCS72472.1"/>
    </source>
</evidence>
<protein>
    <submittedName>
        <fullName evidence="1">Uncharacterized protein</fullName>
    </submittedName>
</protein>